<evidence type="ECO:0000313" key="2">
    <source>
        <dbReference type="Proteomes" id="UP001054945"/>
    </source>
</evidence>
<keyword evidence="2" id="KW-1185">Reference proteome</keyword>
<dbReference type="Proteomes" id="UP001054945">
    <property type="component" value="Unassembled WGS sequence"/>
</dbReference>
<reference evidence="1 2" key="1">
    <citation type="submission" date="2021-06" db="EMBL/GenBank/DDBJ databases">
        <title>Caerostris extrusa draft genome.</title>
        <authorList>
            <person name="Kono N."/>
            <person name="Arakawa K."/>
        </authorList>
    </citation>
    <scope>NUCLEOTIDE SEQUENCE [LARGE SCALE GENOMIC DNA]</scope>
</reference>
<proteinExistence type="predicted"/>
<name>A0AAV4XRV9_CAEEX</name>
<sequence>MTVIVIAAIKNTMGKKKRIHLPLCNLRIIPRTLTILPTAERGVRPQTDKCEQTHFLRRTTTHYTPLFPVRGRYGLALNILDNESRGQ</sequence>
<gene>
    <name evidence="1" type="ORF">CEXT_371131</name>
</gene>
<dbReference type="EMBL" id="BPLR01000739">
    <property type="protein sequence ID" value="GIY97103.1"/>
    <property type="molecule type" value="Genomic_DNA"/>
</dbReference>
<comment type="caution">
    <text evidence="1">The sequence shown here is derived from an EMBL/GenBank/DDBJ whole genome shotgun (WGS) entry which is preliminary data.</text>
</comment>
<dbReference type="AlphaFoldDB" id="A0AAV4XRV9"/>
<evidence type="ECO:0000313" key="1">
    <source>
        <dbReference type="EMBL" id="GIY97103.1"/>
    </source>
</evidence>
<accession>A0AAV4XRV9</accession>
<organism evidence="1 2">
    <name type="scientific">Caerostris extrusa</name>
    <name type="common">Bark spider</name>
    <name type="synonym">Caerostris bankana</name>
    <dbReference type="NCBI Taxonomy" id="172846"/>
    <lineage>
        <taxon>Eukaryota</taxon>
        <taxon>Metazoa</taxon>
        <taxon>Ecdysozoa</taxon>
        <taxon>Arthropoda</taxon>
        <taxon>Chelicerata</taxon>
        <taxon>Arachnida</taxon>
        <taxon>Araneae</taxon>
        <taxon>Araneomorphae</taxon>
        <taxon>Entelegynae</taxon>
        <taxon>Araneoidea</taxon>
        <taxon>Araneidae</taxon>
        <taxon>Caerostris</taxon>
    </lineage>
</organism>
<protein>
    <submittedName>
        <fullName evidence="1">Uncharacterized protein</fullName>
    </submittedName>
</protein>